<name>A0A512HQF9_9ACTN</name>
<proteinExistence type="predicted"/>
<evidence type="ECO:0000313" key="3">
    <source>
        <dbReference type="Proteomes" id="UP000321769"/>
    </source>
</evidence>
<keyword evidence="1" id="KW-0472">Membrane</keyword>
<gene>
    <name evidence="2" type="ORF">AFL01nite_00060</name>
</gene>
<protein>
    <submittedName>
        <fullName evidence="2">Uncharacterized protein</fullName>
    </submittedName>
</protein>
<keyword evidence="1" id="KW-0812">Transmembrane</keyword>
<keyword evidence="1" id="KW-1133">Transmembrane helix</keyword>
<organism evidence="2 3">
    <name type="scientific">Aeromicrobium flavum</name>
    <dbReference type="NCBI Taxonomy" id="416568"/>
    <lineage>
        <taxon>Bacteria</taxon>
        <taxon>Bacillati</taxon>
        <taxon>Actinomycetota</taxon>
        <taxon>Actinomycetes</taxon>
        <taxon>Propionibacteriales</taxon>
        <taxon>Nocardioidaceae</taxon>
        <taxon>Aeromicrobium</taxon>
    </lineage>
</organism>
<comment type="caution">
    <text evidence="2">The sequence shown here is derived from an EMBL/GenBank/DDBJ whole genome shotgun (WGS) entry which is preliminary data.</text>
</comment>
<dbReference type="Proteomes" id="UP000321769">
    <property type="component" value="Unassembled WGS sequence"/>
</dbReference>
<dbReference type="AlphaFoldDB" id="A0A512HQF9"/>
<feature type="transmembrane region" description="Helical" evidence="1">
    <location>
        <begin position="76"/>
        <end position="96"/>
    </location>
</feature>
<dbReference type="EMBL" id="BJZQ01000001">
    <property type="protein sequence ID" value="GEO87679.1"/>
    <property type="molecule type" value="Genomic_DNA"/>
</dbReference>
<keyword evidence="3" id="KW-1185">Reference proteome</keyword>
<feature type="transmembrane region" description="Helical" evidence="1">
    <location>
        <begin position="41"/>
        <end position="61"/>
    </location>
</feature>
<dbReference type="RefSeq" id="WP_146825048.1">
    <property type="nucleotide sequence ID" value="NZ_BAAAYQ010000001.1"/>
</dbReference>
<evidence type="ECO:0000256" key="1">
    <source>
        <dbReference type="SAM" id="Phobius"/>
    </source>
</evidence>
<evidence type="ECO:0000313" key="2">
    <source>
        <dbReference type="EMBL" id="GEO87679.1"/>
    </source>
</evidence>
<dbReference type="OrthoDB" id="9879135at2"/>
<accession>A0A512HQF9</accession>
<reference evidence="2 3" key="1">
    <citation type="submission" date="2019-07" db="EMBL/GenBank/DDBJ databases">
        <title>Whole genome shotgun sequence of Aeromicrobium flavum NBRC 107625.</title>
        <authorList>
            <person name="Hosoyama A."/>
            <person name="Uohara A."/>
            <person name="Ohji S."/>
            <person name="Ichikawa N."/>
        </authorList>
    </citation>
    <scope>NUCLEOTIDE SEQUENCE [LARGE SCALE GENOMIC DNA]</scope>
    <source>
        <strain evidence="2 3">NBRC 107625</strain>
    </source>
</reference>
<sequence length="101" mass="10976">MGTSEELALRHRDEIDLTGRGTESDTDVVAPGEPTRLGGRFLVGLMTLAAVVWVVSLVQLVQLPAQQGSTTTEWNMAIWVALALASAISTFILGFWKVHRI</sequence>